<evidence type="ECO:0000259" key="2">
    <source>
        <dbReference type="Pfam" id="PF10263"/>
    </source>
</evidence>
<sequence>MAFWVVGPGSASGTWSDSPHRQHESVAIAGLAYLVIHEERPDDPMPQYQSRSHDYSPTEPDQDTTHCCALMESTESGVPITSAPASSLASYEERDKREGRIIGDLEAASVVRDHVIASQRRNANSKHARILRALINPRYGSSLTAGMSGGQITNDLFPLDDDALQSLFSAANELFFANKLSRRVSWDWSDPSSPQFENEIVGTTALRRCRDFNGWETLMVLSSPVLRDPQYNRHLLIATFLHEMIHSFLYVMCGLKASNGGGHTEGFRQIAQILDDWIGQQYLRLGDMKADLDYFRIDNTPARSRVAAMVNYSSQTSIPLSITGF</sequence>
<name>A0A0A1SWG0_9HYPO</name>
<dbReference type="AlphaFoldDB" id="A0A0A1SWG0"/>
<feature type="domain" description="SprT-like" evidence="2">
    <location>
        <begin position="164"/>
        <end position="277"/>
    </location>
</feature>
<gene>
    <name evidence="3" type="ORF">VHEMI04877</name>
</gene>
<evidence type="ECO:0000256" key="1">
    <source>
        <dbReference type="SAM" id="MobiDB-lite"/>
    </source>
</evidence>
<dbReference type="STRING" id="1531966.A0A0A1SWG0"/>
<proteinExistence type="predicted"/>
<dbReference type="OrthoDB" id="5236983at2759"/>
<feature type="region of interest" description="Disordered" evidence="1">
    <location>
        <begin position="41"/>
        <end position="64"/>
    </location>
</feature>
<accession>A0A0A1SWG0</accession>
<reference evidence="3 4" key="1">
    <citation type="journal article" date="2015" name="Genome Announc.">
        <title>Draft Genome Sequence and Gene Annotation of the Entomopathogenic Fungus Verticillium hemipterigenum.</title>
        <authorList>
            <person name="Horn F."/>
            <person name="Habel A."/>
            <person name="Scharf D.H."/>
            <person name="Dworschak J."/>
            <person name="Brakhage A.A."/>
            <person name="Guthke R."/>
            <person name="Hertweck C."/>
            <person name="Linde J."/>
        </authorList>
    </citation>
    <scope>NUCLEOTIDE SEQUENCE [LARGE SCALE GENOMIC DNA]</scope>
</reference>
<dbReference type="Proteomes" id="UP000039046">
    <property type="component" value="Unassembled WGS sequence"/>
</dbReference>
<evidence type="ECO:0000313" key="3">
    <source>
        <dbReference type="EMBL" id="CEJ88851.1"/>
    </source>
</evidence>
<dbReference type="InterPro" id="IPR006640">
    <property type="entry name" value="SprT-like_domain"/>
</dbReference>
<evidence type="ECO:0000313" key="4">
    <source>
        <dbReference type="Proteomes" id="UP000039046"/>
    </source>
</evidence>
<dbReference type="Pfam" id="PF10263">
    <property type="entry name" value="SprT-like"/>
    <property type="match status" value="1"/>
</dbReference>
<dbReference type="EMBL" id="CDHN01000002">
    <property type="protein sequence ID" value="CEJ88851.1"/>
    <property type="molecule type" value="Genomic_DNA"/>
</dbReference>
<protein>
    <recommendedName>
        <fullName evidence="2">SprT-like domain-containing protein</fullName>
    </recommendedName>
</protein>
<dbReference type="GO" id="GO:0006950">
    <property type="term" value="P:response to stress"/>
    <property type="evidence" value="ECO:0007669"/>
    <property type="project" value="UniProtKB-ARBA"/>
</dbReference>
<dbReference type="HOGENOM" id="CLU_034476_2_0_1"/>
<keyword evidence="4" id="KW-1185">Reference proteome</keyword>
<organism evidence="3 4">
    <name type="scientific">[Torrubiella] hemipterigena</name>
    <dbReference type="NCBI Taxonomy" id="1531966"/>
    <lineage>
        <taxon>Eukaryota</taxon>
        <taxon>Fungi</taxon>
        <taxon>Dikarya</taxon>
        <taxon>Ascomycota</taxon>
        <taxon>Pezizomycotina</taxon>
        <taxon>Sordariomycetes</taxon>
        <taxon>Hypocreomycetidae</taxon>
        <taxon>Hypocreales</taxon>
        <taxon>Clavicipitaceae</taxon>
        <taxon>Clavicipitaceae incertae sedis</taxon>
        <taxon>'Torrubiella' clade</taxon>
    </lineage>
</organism>